<evidence type="ECO:0000313" key="3">
    <source>
        <dbReference type="Proteomes" id="UP000017908"/>
    </source>
</evidence>
<dbReference type="Pfam" id="PF18765">
    <property type="entry name" value="Polbeta"/>
    <property type="match status" value="1"/>
</dbReference>
<dbReference type="Gene3D" id="3.30.460.10">
    <property type="entry name" value="Beta Polymerase, domain 2"/>
    <property type="match status" value="1"/>
</dbReference>
<feature type="domain" description="Polymerase beta nucleotidyltransferase" evidence="1">
    <location>
        <begin position="12"/>
        <end position="93"/>
    </location>
</feature>
<dbReference type="PANTHER" id="PTHR43852">
    <property type="entry name" value="NUCLEOTIDYLTRANSFERASE"/>
    <property type="match status" value="1"/>
</dbReference>
<gene>
    <name evidence="2" type="ORF">BN715_01886</name>
</gene>
<dbReference type="InterPro" id="IPR052930">
    <property type="entry name" value="TA_antitoxin_MntA"/>
</dbReference>
<organism evidence="2 3">
    <name type="scientific">Megasphaera elsdenii CAG:570</name>
    <dbReference type="NCBI Taxonomy" id="1263087"/>
    <lineage>
        <taxon>Bacteria</taxon>
        <taxon>Bacillati</taxon>
        <taxon>Bacillota</taxon>
        <taxon>Negativicutes</taxon>
        <taxon>Veillonellales</taxon>
        <taxon>Veillonellaceae</taxon>
        <taxon>Megasphaera</taxon>
    </lineage>
</organism>
<sequence length="94" mass="10604">MDLAQPILEGIIVLAKQYDIQKVILFGSRARGDNWERSDIDLAVYGGDVTRFSLDVDEVIPTLLMFDVVDLDEPVQPELRAAIQREGVVIYEKV</sequence>
<reference evidence="2" key="1">
    <citation type="submission" date="2012-11" db="EMBL/GenBank/DDBJ databases">
        <title>Dependencies among metagenomic species, viruses, plasmids and units of genetic variation.</title>
        <authorList>
            <person name="Nielsen H.B."/>
            <person name="Almeida M."/>
            <person name="Juncker A.S."/>
            <person name="Rasmussen S."/>
            <person name="Li J."/>
            <person name="Sunagawa S."/>
            <person name="Plichta D."/>
            <person name="Gautier L."/>
            <person name="Le Chatelier E."/>
            <person name="Peletier E."/>
            <person name="Bonde I."/>
            <person name="Nielsen T."/>
            <person name="Manichanh C."/>
            <person name="Arumugam M."/>
            <person name="Batto J."/>
            <person name="Santos M.B.Q.D."/>
            <person name="Blom N."/>
            <person name="Borruel N."/>
            <person name="Burgdorf K.S."/>
            <person name="Boumezbeur F."/>
            <person name="Casellas F."/>
            <person name="Dore J."/>
            <person name="Guarner F."/>
            <person name="Hansen T."/>
            <person name="Hildebrand F."/>
            <person name="Kaas R.S."/>
            <person name="Kennedy S."/>
            <person name="Kristiansen K."/>
            <person name="Kultima J.R."/>
            <person name="Leonard P."/>
            <person name="Levenez F."/>
            <person name="Lund O."/>
            <person name="Moumen B."/>
            <person name="Le Paslier D."/>
            <person name="Pons N."/>
            <person name="Pedersen O."/>
            <person name="Prifti E."/>
            <person name="Qin J."/>
            <person name="Raes J."/>
            <person name="Tap J."/>
            <person name="Tims S."/>
            <person name="Ussery D.W."/>
            <person name="Yamada T."/>
            <person name="MetaHit consortium"/>
            <person name="Renault P."/>
            <person name="Sicheritz-Ponten T."/>
            <person name="Bork P."/>
            <person name="Wang J."/>
            <person name="Brunak S."/>
            <person name="Ehrlich S.D."/>
        </authorList>
    </citation>
    <scope>NUCLEOTIDE SEQUENCE [LARGE SCALE GENOMIC DNA]</scope>
</reference>
<dbReference type="AlphaFoldDB" id="R7MYG0"/>
<dbReference type="InterPro" id="IPR043519">
    <property type="entry name" value="NT_sf"/>
</dbReference>
<dbReference type="Proteomes" id="UP000017908">
    <property type="component" value="Unassembled WGS sequence"/>
</dbReference>
<name>R7MYG0_MEGEL</name>
<evidence type="ECO:0000313" key="2">
    <source>
        <dbReference type="EMBL" id="CDF05630.1"/>
    </source>
</evidence>
<accession>R7MYG0</accession>
<dbReference type="CDD" id="cd05403">
    <property type="entry name" value="NT_KNTase_like"/>
    <property type="match status" value="1"/>
</dbReference>
<proteinExistence type="predicted"/>
<dbReference type="SUPFAM" id="SSF81301">
    <property type="entry name" value="Nucleotidyltransferase"/>
    <property type="match status" value="1"/>
</dbReference>
<comment type="caution">
    <text evidence="2">The sequence shown here is derived from an EMBL/GenBank/DDBJ whole genome shotgun (WGS) entry which is preliminary data.</text>
</comment>
<dbReference type="EMBL" id="CBKE010000321">
    <property type="protein sequence ID" value="CDF05630.1"/>
    <property type="molecule type" value="Genomic_DNA"/>
</dbReference>
<dbReference type="PANTHER" id="PTHR43852:SF3">
    <property type="entry name" value="NUCLEOTIDYLTRANSFERASE"/>
    <property type="match status" value="1"/>
</dbReference>
<protein>
    <submittedName>
        <fullName evidence="2">Putative toxin-antitoxin system</fullName>
    </submittedName>
</protein>
<evidence type="ECO:0000259" key="1">
    <source>
        <dbReference type="Pfam" id="PF18765"/>
    </source>
</evidence>
<dbReference type="InterPro" id="IPR041633">
    <property type="entry name" value="Polbeta"/>
</dbReference>